<organism evidence="5 6">
    <name type="scientific">Agrococcus terreus</name>
    <dbReference type="NCBI Taxonomy" id="574649"/>
    <lineage>
        <taxon>Bacteria</taxon>
        <taxon>Bacillati</taxon>
        <taxon>Actinomycetota</taxon>
        <taxon>Actinomycetes</taxon>
        <taxon>Micrococcales</taxon>
        <taxon>Microbacteriaceae</taxon>
        <taxon>Agrococcus</taxon>
    </lineage>
</organism>
<dbReference type="PANTHER" id="PTHR11358:SF26">
    <property type="entry name" value="GUANIDINO ACID HYDROLASE, MITOCHONDRIAL"/>
    <property type="match status" value="1"/>
</dbReference>
<reference evidence="6" key="1">
    <citation type="journal article" date="2019" name="Int. J. Syst. Evol. Microbiol.">
        <title>The Global Catalogue of Microorganisms (GCM) 10K type strain sequencing project: providing services to taxonomists for standard genome sequencing and annotation.</title>
        <authorList>
            <consortium name="The Broad Institute Genomics Platform"/>
            <consortium name="The Broad Institute Genome Sequencing Center for Infectious Disease"/>
            <person name="Wu L."/>
            <person name="Ma J."/>
        </authorList>
    </citation>
    <scope>NUCLEOTIDE SEQUENCE [LARGE SCALE GENOMIC DNA]</scope>
    <source>
        <strain evidence="6">CGMCC 1.6960</strain>
    </source>
</reference>
<gene>
    <name evidence="5" type="ORF">GCM10010968_05030</name>
</gene>
<protein>
    <recommendedName>
        <fullName evidence="7">Formimidoylglutamase</fullName>
    </recommendedName>
</protein>
<evidence type="ECO:0000256" key="3">
    <source>
        <dbReference type="PROSITE-ProRule" id="PRU00742"/>
    </source>
</evidence>
<dbReference type="PROSITE" id="PS51409">
    <property type="entry name" value="ARGINASE_2"/>
    <property type="match status" value="1"/>
</dbReference>
<dbReference type="Proteomes" id="UP000626982">
    <property type="component" value="Unassembled WGS sequence"/>
</dbReference>
<evidence type="ECO:0000256" key="2">
    <source>
        <dbReference type="ARBA" id="ARBA00022801"/>
    </source>
</evidence>
<comment type="caution">
    <text evidence="5">The sequence shown here is derived from an EMBL/GenBank/DDBJ whole genome shotgun (WGS) entry which is preliminary data.</text>
</comment>
<dbReference type="SUPFAM" id="SSF52768">
    <property type="entry name" value="Arginase/deacetylase"/>
    <property type="match status" value="1"/>
</dbReference>
<evidence type="ECO:0000313" key="5">
    <source>
        <dbReference type="EMBL" id="GGN78811.1"/>
    </source>
</evidence>
<dbReference type="PANTHER" id="PTHR11358">
    <property type="entry name" value="ARGINASE/AGMATINASE"/>
    <property type="match status" value="1"/>
</dbReference>
<dbReference type="Gene3D" id="3.40.800.10">
    <property type="entry name" value="Ureohydrolase domain"/>
    <property type="match status" value="1"/>
</dbReference>
<keyword evidence="1" id="KW-0479">Metal-binding</keyword>
<sequence length="360" mass="36100">MPIQASSRSRRADRGARHPPKHTATAGARGTSCAGAMDRAAGSGGLRRRRLARVAGMTLPHDPSWPRAGGWPALDEVDGDLDAALVGLGTHATSLSPTSAHTTPPAVREALRRYSPHAAGHGDVGALVVADAGDAADPDGDEAGATALVARAAARARLVVAIGGDNAATVPAALGAWGAADGAPGAVATAGLITIDAHHDLRDGRSNGSPVRRLLDAGLDGSRVVQIGIQDFANSRHYAERAAAAGITVVPRAACEEAPMVAIAQRALAIAGAAGGPVHVDVDVDACDRAVAPGCPASTPGGLSAWQLRELVRALASSPLVRSIDLTEVDASADAPDGRTVRLAALCVLEALAGLASRDA</sequence>
<keyword evidence="6" id="KW-1185">Reference proteome</keyword>
<evidence type="ECO:0000256" key="1">
    <source>
        <dbReference type="ARBA" id="ARBA00022723"/>
    </source>
</evidence>
<name>A0ABQ2KDZ6_9MICO</name>
<keyword evidence="2" id="KW-0378">Hydrolase</keyword>
<feature type="region of interest" description="Disordered" evidence="4">
    <location>
        <begin position="1"/>
        <end position="47"/>
    </location>
</feature>
<evidence type="ECO:0008006" key="7">
    <source>
        <dbReference type="Google" id="ProtNLM"/>
    </source>
</evidence>
<evidence type="ECO:0000256" key="4">
    <source>
        <dbReference type="SAM" id="MobiDB-lite"/>
    </source>
</evidence>
<dbReference type="EMBL" id="BMLM01000001">
    <property type="protein sequence ID" value="GGN78811.1"/>
    <property type="molecule type" value="Genomic_DNA"/>
</dbReference>
<accession>A0ABQ2KDZ6</accession>
<dbReference type="InterPro" id="IPR006035">
    <property type="entry name" value="Ureohydrolase"/>
</dbReference>
<dbReference type="Pfam" id="PF00491">
    <property type="entry name" value="Arginase"/>
    <property type="match status" value="1"/>
</dbReference>
<proteinExistence type="inferred from homology"/>
<dbReference type="InterPro" id="IPR023696">
    <property type="entry name" value="Ureohydrolase_dom_sf"/>
</dbReference>
<dbReference type="PRINTS" id="PR00116">
    <property type="entry name" value="ARGINASE"/>
</dbReference>
<comment type="similarity">
    <text evidence="3">Belongs to the arginase family.</text>
</comment>
<evidence type="ECO:0000313" key="6">
    <source>
        <dbReference type="Proteomes" id="UP000626982"/>
    </source>
</evidence>